<dbReference type="RefSeq" id="WP_378719420.1">
    <property type="nucleotide sequence ID" value="NZ_JBHLHV010000002.1"/>
</dbReference>
<proteinExistence type="predicted"/>
<evidence type="ECO:0000313" key="1">
    <source>
        <dbReference type="EMBL" id="MFB8893688.1"/>
    </source>
</evidence>
<sequence>MLLAAPLGLSAFAFDSFSNPGAALALPERSGTTARISSVATVTAVAFSTDGLKRQEIDAPAEVRIEAASETQIVLRWDARVFEASETAFSYSPSGELRLLSAKKLESGTAVFVVPAGHTTLMPQLRQTVNYPLDLVDDAERCVIELAGVLTNMEIRVTPAQTWGAELLAGWALASGQYVPTFIEVRSVGPGPLPDGLAVEANVSSVSVPDVVAGSELLVQGTSVAGTRTMLSAPVPGGLLASESWKLDVAVDQSRNSVPTLDAVSWVNLVFAPELGVDSRRTGKYSSAPVTPSLTALSDFTELVTA</sequence>
<protein>
    <submittedName>
        <fullName evidence="1">Uncharacterized protein</fullName>
    </submittedName>
</protein>
<keyword evidence="2" id="KW-1185">Reference proteome</keyword>
<name>A0ABV5EUP7_9MICO</name>
<comment type="caution">
    <text evidence="1">The sequence shown here is derived from an EMBL/GenBank/DDBJ whole genome shotgun (WGS) entry which is preliminary data.</text>
</comment>
<accession>A0ABV5EUP7</accession>
<reference evidence="1 2" key="1">
    <citation type="submission" date="2024-08" db="EMBL/GenBank/DDBJ databases">
        <title>Heavy metals resistant antinobacteria isolated from wastewater.</title>
        <authorList>
            <person name="Roman Ponce B."/>
            <person name="Blanco Mercado M.A."/>
            <person name="Avila Aldana I.N."/>
            <person name="Morales Arrieta S."/>
        </authorList>
    </citation>
    <scope>NUCLEOTIDE SEQUENCE [LARGE SCALE GENOMIC DNA]</scope>
    <source>
        <strain evidence="2">sma-1</strain>
    </source>
</reference>
<dbReference type="Proteomes" id="UP001589643">
    <property type="component" value="Unassembled WGS sequence"/>
</dbReference>
<evidence type="ECO:0000313" key="2">
    <source>
        <dbReference type="Proteomes" id="UP001589643"/>
    </source>
</evidence>
<organism evidence="1 2">
    <name type="scientific">Microbacterium plantarum</name>
    <dbReference type="NCBI Taxonomy" id="1816425"/>
    <lineage>
        <taxon>Bacteria</taxon>
        <taxon>Bacillati</taxon>
        <taxon>Actinomycetota</taxon>
        <taxon>Actinomycetes</taxon>
        <taxon>Micrococcales</taxon>
        <taxon>Microbacteriaceae</taxon>
        <taxon>Microbacterium</taxon>
    </lineage>
</organism>
<gene>
    <name evidence="1" type="ORF">AB7P39_12640</name>
</gene>
<dbReference type="EMBL" id="JBHLHV010000002">
    <property type="protein sequence ID" value="MFB8893688.1"/>
    <property type="molecule type" value="Genomic_DNA"/>
</dbReference>